<proteinExistence type="predicted"/>
<accession>A0ACB0ITV7</accession>
<organism evidence="1 2">
    <name type="scientific">Trifolium pratense</name>
    <name type="common">Red clover</name>
    <dbReference type="NCBI Taxonomy" id="57577"/>
    <lineage>
        <taxon>Eukaryota</taxon>
        <taxon>Viridiplantae</taxon>
        <taxon>Streptophyta</taxon>
        <taxon>Embryophyta</taxon>
        <taxon>Tracheophyta</taxon>
        <taxon>Spermatophyta</taxon>
        <taxon>Magnoliopsida</taxon>
        <taxon>eudicotyledons</taxon>
        <taxon>Gunneridae</taxon>
        <taxon>Pentapetalae</taxon>
        <taxon>rosids</taxon>
        <taxon>fabids</taxon>
        <taxon>Fabales</taxon>
        <taxon>Fabaceae</taxon>
        <taxon>Papilionoideae</taxon>
        <taxon>50 kb inversion clade</taxon>
        <taxon>NPAAA clade</taxon>
        <taxon>Hologalegina</taxon>
        <taxon>IRL clade</taxon>
        <taxon>Trifolieae</taxon>
        <taxon>Trifolium</taxon>
    </lineage>
</organism>
<keyword evidence="2" id="KW-1185">Reference proteome</keyword>
<dbReference type="EMBL" id="CASHSV030000002">
    <property type="protein sequence ID" value="CAJ2635632.1"/>
    <property type="molecule type" value="Genomic_DNA"/>
</dbReference>
<name>A0ACB0ITV7_TRIPR</name>
<dbReference type="Proteomes" id="UP001177021">
    <property type="component" value="Unassembled WGS sequence"/>
</dbReference>
<gene>
    <name evidence="1" type="ORF">MILVUS5_LOCUS6283</name>
</gene>
<reference evidence="1" key="1">
    <citation type="submission" date="2023-10" db="EMBL/GenBank/DDBJ databases">
        <authorList>
            <person name="Rodriguez Cubillos JULIANA M."/>
            <person name="De Vega J."/>
        </authorList>
    </citation>
    <scope>NUCLEOTIDE SEQUENCE</scope>
</reference>
<protein>
    <submittedName>
        <fullName evidence="1">Uncharacterized protein</fullName>
    </submittedName>
</protein>
<comment type="caution">
    <text evidence="1">The sequence shown here is derived from an EMBL/GenBank/DDBJ whole genome shotgun (WGS) entry which is preliminary data.</text>
</comment>
<evidence type="ECO:0000313" key="1">
    <source>
        <dbReference type="EMBL" id="CAJ2635632.1"/>
    </source>
</evidence>
<evidence type="ECO:0000313" key="2">
    <source>
        <dbReference type="Proteomes" id="UP001177021"/>
    </source>
</evidence>
<sequence length="119" mass="14302">MNFYPTIICSISETFRGSFLKWHEPRHVMIFFNRLMALDLFKEFQLQHQAGECYSTLFYRFRHFKMSSLDVIHGCSDMVFNDPATLTEEELYDLRNRWATCFLDLYNLEVDYDDADEKA</sequence>